<keyword evidence="2" id="KW-1133">Transmembrane helix</keyword>
<keyword evidence="4" id="KW-0808">Transferase</keyword>
<keyword evidence="2" id="KW-0472">Membrane</keyword>
<protein>
    <submittedName>
        <fullName evidence="4">Glycosyltransferase family 2 protein</fullName>
    </submittedName>
</protein>
<dbReference type="PANTHER" id="PTHR22916:SF3">
    <property type="entry name" value="UDP-GLCNAC:BETAGAL BETA-1,3-N-ACETYLGLUCOSAMINYLTRANSFERASE-LIKE PROTEIN 1"/>
    <property type="match status" value="1"/>
</dbReference>
<dbReference type="InterPro" id="IPR001173">
    <property type="entry name" value="Glyco_trans_2-like"/>
</dbReference>
<dbReference type="GO" id="GO:0016758">
    <property type="term" value="F:hexosyltransferase activity"/>
    <property type="evidence" value="ECO:0007669"/>
    <property type="project" value="UniProtKB-ARBA"/>
</dbReference>
<feature type="transmembrane region" description="Helical" evidence="2">
    <location>
        <begin position="225"/>
        <end position="242"/>
    </location>
</feature>
<dbReference type="PANTHER" id="PTHR22916">
    <property type="entry name" value="GLYCOSYLTRANSFERASE"/>
    <property type="match status" value="1"/>
</dbReference>
<evidence type="ECO:0000259" key="3">
    <source>
        <dbReference type="Pfam" id="PF00535"/>
    </source>
</evidence>
<keyword evidence="2" id="KW-0812">Transmembrane</keyword>
<dbReference type="CDD" id="cd00761">
    <property type="entry name" value="Glyco_tranf_GTA_type"/>
    <property type="match status" value="1"/>
</dbReference>
<name>A0A7X0Y3P3_9LIST</name>
<evidence type="ECO:0000313" key="4">
    <source>
        <dbReference type="EMBL" id="MBC1936396.1"/>
    </source>
</evidence>
<comment type="caution">
    <text evidence="4">The sequence shown here is derived from an EMBL/GenBank/DDBJ whole genome shotgun (WGS) entry which is preliminary data.</text>
</comment>
<evidence type="ECO:0000256" key="2">
    <source>
        <dbReference type="SAM" id="Phobius"/>
    </source>
</evidence>
<gene>
    <name evidence="4" type="ORF">HCA69_08465</name>
</gene>
<proteinExistence type="inferred from homology"/>
<sequence>MKEALVSVIIPTYNSEATVLTSIHSVLNQTYQHLEIILVDDCSNDGTVALVKNLKNTRIRVYELSKNSGAATARNKGLEEVRGRFIAFLDSDDVWHPKKLALQMAFMKNKQIGFSFTSYERIVDHKNKNVVQVPSRMAYHDLLKNTIINCSTVIIDRQIVSEVRMPDLRTRQDTATWLSILKRGNHAYGLNIVLAEYNIRKDSLSAEKGKMAVQTWKMYRTQEKLSYWYAAFCFSFYAYNAIRKRVTNKR</sequence>
<dbReference type="Proteomes" id="UP000535908">
    <property type="component" value="Unassembled WGS sequence"/>
</dbReference>
<dbReference type="InterPro" id="IPR029044">
    <property type="entry name" value="Nucleotide-diphossugar_trans"/>
</dbReference>
<organism evidence="4 5">
    <name type="scientific">Listeria grandensis</name>
    <dbReference type="NCBI Taxonomy" id="1494963"/>
    <lineage>
        <taxon>Bacteria</taxon>
        <taxon>Bacillati</taxon>
        <taxon>Bacillota</taxon>
        <taxon>Bacilli</taxon>
        <taxon>Bacillales</taxon>
        <taxon>Listeriaceae</taxon>
        <taxon>Listeria</taxon>
    </lineage>
</organism>
<comment type="similarity">
    <text evidence="1">Belongs to the glycosyltransferase 2 family.</text>
</comment>
<evidence type="ECO:0000256" key="1">
    <source>
        <dbReference type="ARBA" id="ARBA00006739"/>
    </source>
</evidence>
<dbReference type="AlphaFoldDB" id="A0A7X0Y3P3"/>
<dbReference type="RefSeq" id="WP_185526034.1">
    <property type="nucleotide sequence ID" value="NZ_JAARWN010000006.1"/>
</dbReference>
<dbReference type="Gene3D" id="3.90.550.10">
    <property type="entry name" value="Spore Coat Polysaccharide Biosynthesis Protein SpsA, Chain A"/>
    <property type="match status" value="1"/>
</dbReference>
<accession>A0A7X0Y3P3</accession>
<dbReference type="SUPFAM" id="SSF53448">
    <property type="entry name" value="Nucleotide-diphospho-sugar transferases"/>
    <property type="match status" value="1"/>
</dbReference>
<evidence type="ECO:0000313" key="5">
    <source>
        <dbReference type="Proteomes" id="UP000535908"/>
    </source>
</evidence>
<dbReference type="EMBL" id="JAARWN010000006">
    <property type="protein sequence ID" value="MBC1936396.1"/>
    <property type="molecule type" value="Genomic_DNA"/>
</dbReference>
<dbReference type="Pfam" id="PF00535">
    <property type="entry name" value="Glycos_transf_2"/>
    <property type="match status" value="1"/>
</dbReference>
<reference evidence="4 5" key="1">
    <citation type="submission" date="2020-03" db="EMBL/GenBank/DDBJ databases">
        <title>Soil Listeria distribution.</title>
        <authorList>
            <person name="Liao J."/>
            <person name="Wiedmann M."/>
        </authorList>
    </citation>
    <scope>NUCLEOTIDE SEQUENCE [LARGE SCALE GENOMIC DNA]</scope>
    <source>
        <strain evidence="4 5">FSL L7-0741</strain>
    </source>
</reference>
<feature type="domain" description="Glycosyltransferase 2-like" evidence="3">
    <location>
        <begin position="7"/>
        <end position="129"/>
    </location>
</feature>